<dbReference type="InterPro" id="IPR024469">
    <property type="entry name" value="DUF2538"/>
</dbReference>
<organism evidence="1 3">
    <name type="scientific">Paenibacillus barcinonensis</name>
    <dbReference type="NCBI Taxonomy" id="198119"/>
    <lineage>
        <taxon>Bacteria</taxon>
        <taxon>Bacillati</taxon>
        <taxon>Bacillota</taxon>
        <taxon>Bacilli</taxon>
        <taxon>Bacillales</taxon>
        <taxon>Paenibacillaceae</taxon>
        <taxon>Paenibacillus</taxon>
    </lineage>
</organism>
<reference evidence="2 4" key="2">
    <citation type="submission" date="2020-06" db="EMBL/GenBank/DDBJ databases">
        <title>Complete genome of Paenibacillus barcinonensis KACC11450.</title>
        <authorList>
            <person name="Kim M."/>
            <person name="Park Y.-J."/>
            <person name="Shin J.-H."/>
        </authorList>
    </citation>
    <scope>NUCLEOTIDE SEQUENCE [LARGE SCALE GENOMIC DNA]</scope>
    <source>
        <strain evidence="2 4">KACC11450</strain>
    </source>
</reference>
<gene>
    <name evidence="1" type="ORF">DFQ00_106339</name>
    <name evidence="2" type="ORF">HUB98_04010</name>
</gene>
<dbReference type="EMBL" id="QJSW01000006">
    <property type="protein sequence ID" value="PYE49353.1"/>
    <property type="molecule type" value="Genomic_DNA"/>
</dbReference>
<keyword evidence="4" id="KW-1185">Reference proteome</keyword>
<dbReference type="RefSeq" id="WP_110896850.1">
    <property type="nucleotide sequence ID" value="NZ_CP054614.1"/>
</dbReference>
<dbReference type="Proteomes" id="UP000509327">
    <property type="component" value="Chromosome"/>
</dbReference>
<sequence length="145" mass="17009">MNFVDTEHQTNFEKLVQKFNLAKSSPDYKSVCYIAAHPEIFKCFKLEMQQESPFDWYYEYLDDPDTFQERCDKGKTTGSIHSLNESMVALIELALSLWTGRGFDLSHGIDVWIEELYEVAVQAIQLRRKSSKVQYLDQQEQLKLI</sequence>
<name>A0A2V4WDF4_PAEBA</name>
<protein>
    <submittedName>
        <fullName evidence="2">DUF2538 family protein</fullName>
    </submittedName>
    <submittedName>
        <fullName evidence="1">Uncharacterized protein DUF2538</fullName>
    </submittedName>
</protein>
<proteinExistence type="predicted"/>
<evidence type="ECO:0000313" key="3">
    <source>
        <dbReference type="Proteomes" id="UP000247790"/>
    </source>
</evidence>
<dbReference type="AlphaFoldDB" id="A0A2V4WDF4"/>
<dbReference type="EMBL" id="CP054614">
    <property type="protein sequence ID" value="QKS55563.1"/>
    <property type="molecule type" value="Genomic_DNA"/>
</dbReference>
<accession>A0A2V4WDF4</accession>
<dbReference type="Proteomes" id="UP000247790">
    <property type="component" value="Unassembled WGS sequence"/>
</dbReference>
<evidence type="ECO:0000313" key="2">
    <source>
        <dbReference type="EMBL" id="QKS55563.1"/>
    </source>
</evidence>
<reference evidence="1 3" key="1">
    <citation type="submission" date="2018-06" db="EMBL/GenBank/DDBJ databases">
        <title>Genomic Encyclopedia of Type Strains, Phase III (KMG-III): the genomes of soil and plant-associated and newly described type strains.</title>
        <authorList>
            <person name="Whitman W."/>
        </authorList>
    </citation>
    <scope>NUCLEOTIDE SEQUENCE [LARGE SCALE GENOMIC DNA]</scope>
    <source>
        <strain evidence="1 3">CECT 7022</strain>
    </source>
</reference>
<evidence type="ECO:0000313" key="1">
    <source>
        <dbReference type="EMBL" id="PYE49353.1"/>
    </source>
</evidence>
<evidence type="ECO:0000313" key="4">
    <source>
        <dbReference type="Proteomes" id="UP000509327"/>
    </source>
</evidence>
<dbReference type="Pfam" id="PF10804">
    <property type="entry name" value="DUF2538"/>
    <property type="match status" value="1"/>
</dbReference>
<dbReference type="OrthoDB" id="2968185at2"/>